<gene>
    <name evidence="5" type="ORF">PPERSA_12839</name>
</gene>
<name>A0A0V0QEI6_PSEPJ</name>
<keyword evidence="3" id="KW-0804">Transcription</keyword>
<organism evidence="5 6">
    <name type="scientific">Pseudocohnilembus persalinus</name>
    <name type="common">Ciliate</name>
    <dbReference type="NCBI Taxonomy" id="266149"/>
    <lineage>
        <taxon>Eukaryota</taxon>
        <taxon>Sar</taxon>
        <taxon>Alveolata</taxon>
        <taxon>Ciliophora</taxon>
        <taxon>Intramacronucleata</taxon>
        <taxon>Oligohymenophorea</taxon>
        <taxon>Scuticociliatia</taxon>
        <taxon>Philasterida</taxon>
        <taxon>Pseudocohnilembidae</taxon>
        <taxon>Pseudocohnilembus</taxon>
    </lineage>
</organism>
<dbReference type="GO" id="GO:0030015">
    <property type="term" value="C:CCR4-NOT core complex"/>
    <property type="evidence" value="ECO:0007669"/>
    <property type="project" value="InterPro"/>
</dbReference>
<dbReference type="Gene3D" id="2.30.30.1020">
    <property type="entry name" value="CCR4-NOT complex subunit 2/3/5, C-terminal domain"/>
    <property type="match status" value="1"/>
</dbReference>
<dbReference type="EMBL" id="LDAU01000184">
    <property type="protein sequence ID" value="KRX00620.1"/>
    <property type="molecule type" value="Genomic_DNA"/>
</dbReference>
<dbReference type="InterPro" id="IPR007282">
    <property type="entry name" value="NOT2/3/5_C"/>
</dbReference>
<sequence>MQNQTETYKNQGTFDKLMKIVSDNQKSNKLNQGIDLTNFGLDLNDNNKKLFETFSYPFHDQPARKTDPMNFKIPSCYTKPQLQLKKDLIKKVPKETLFYIFYNVPEEQYQQWAVEQLYEEKWQYNYQLQTFFQDIKSLGGGKYSCKYFDIEKWKVQELDSIEFDLDKDFLALNQFSQEKL</sequence>
<evidence type="ECO:0000313" key="6">
    <source>
        <dbReference type="Proteomes" id="UP000054937"/>
    </source>
</evidence>
<evidence type="ECO:0000259" key="4">
    <source>
        <dbReference type="Pfam" id="PF04153"/>
    </source>
</evidence>
<keyword evidence="2" id="KW-0805">Transcription regulation</keyword>
<proteinExistence type="inferred from homology"/>
<evidence type="ECO:0000256" key="3">
    <source>
        <dbReference type="ARBA" id="ARBA00023163"/>
    </source>
</evidence>
<accession>A0A0V0QEI6</accession>
<dbReference type="InterPro" id="IPR038635">
    <property type="entry name" value="CCR4-NOT_su2/3/5_C_sf"/>
</dbReference>
<dbReference type="InterPro" id="IPR040168">
    <property type="entry name" value="Not2/3/5"/>
</dbReference>
<feature type="domain" description="NOT2/NOT3/NOT5 C-terminal" evidence="4">
    <location>
        <begin position="52"/>
        <end position="168"/>
    </location>
</feature>
<evidence type="ECO:0000256" key="2">
    <source>
        <dbReference type="ARBA" id="ARBA00023015"/>
    </source>
</evidence>
<evidence type="ECO:0000313" key="5">
    <source>
        <dbReference type="EMBL" id="KRX00620.1"/>
    </source>
</evidence>
<dbReference type="PANTHER" id="PTHR23326">
    <property type="entry name" value="CCR4 NOT-RELATED"/>
    <property type="match status" value="1"/>
</dbReference>
<keyword evidence="6" id="KW-1185">Reference proteome</keyword>
<protein>
    <recommendedName>
        <fullName evidence="4">NOT2/NOT3/NOT5 C-terminal domain-containing protein</fullName>
    </recommendedName>
</protein>
<comment type="similarity">
    <text evidence="1">Belongs to the CNOT2/3/5 family.</text>
</comment>
<comment type="caution">
    <text evidence="5">The sequence shown here is derived from an EMBL/GenBank/DDBJ whole genome shotgun (WGS) entry which is preliminary data.</text>
</comment>
<evidence type="ECO:0000256" key="1">
    <source>
        <dbReference type="ARBA" id="ARBA00007682"/>
    </source>
</evidence>
<dbReference type="InParanoid" id="A0A0V0QEI6"/>
<dbReference type="GO" id="GO:0006355">
    <property type="term" value="P:regulation of DNA-templated transcription"/>
    <property type="evidence" value="ECO:0007669"/>
    <property type="project" value="InterPro"/>
</dbReference>
<dbReference type="Pfam" id="PF04153">
    <property type="entry name" value="NOT2_3_5_C"/>
    <property type="match status" value="1"/>
</dbReference>
<dbReference type="OMA" id="WFKDLQL"/>
<dbReference type="AlphaFoldDB" id="A0A0V0QEI6"/>
<dbReference type="OrthoDB" id="25391at2759"/>
<dbReference type="Proteomes" id="UP000054937">
    <property type="component" value="Unassembled WGS sequence"/>
</dbReference>
<reference evidence="5 6" key="1">
    <citation type="journal article" date="2015" name="Sci. Rep.">
        <title>Genome of the facultative scuticociliatosis pathogen Pseudocohnilembus persalinus provides insight into its virulence through horizontal gene transfer.</title>
        <authorList>
            <person name="Xiong J."/>
            <person name="Wang G."/>
            <person name="Cheng J."/>
            <person name="Tian M."/>
            <person name="Pan X."/>
            <person name="Warren A."/>
            <person name="Jiang C."/>
            <person name="Yuan D."/>
            <person name="Miao W."/>
        </authorList>
    </citation>
    <scope>NUCLEOTIDE SEQUENCE [LARGE SCALE GENOMIC DNA]</scope>
    <source>
        <strain evidence="5">36N120E</strain>
    </source>
</reference>